<gene>
    <name evidence="3" type="ORF">BT246_03790</name>
</gene>
<dbReference type="AlphaFoldDB" id="A0A9W3S738"/>
<evidence type="ECO:0000313" key="3">
    <source>
        <dbReference type="EMBL" id="ANS45817.1"/>
    </source>
</evidence>
<dbReference type="Proteomes" id="UP000092743">
    <property type="component" value="Chromosome"/>
</dbReference>
<accession>A0A9W3S738</accession>
<dbReference type="Pfam" id="PF01381">
    <property type="entry name" value="HTH_3"/>
    <property type="match status" value="1"/>
</dbReference>
<sequence>MTLGTKLKQLRGKRTQSEIAALLDISRPTYSHLETNRIEPNMNLLNAIADLYCVTTDYLLGRSQDSRLTAVEDKKTTEMASRFAELVSDLPENEQENAWKQALMYVQFTKTQK</sequence>
<feature type="domain" description="HTH cro/C1-type" evidence="2">
    <location>
        <begin position="7"/>
        <end position="59"/>
    </location>
</feature>
<organism evidence="3 4">
    <name type="scientific">Bacillus thuringiensis</name>
    <dbReference type="NCBI Taxonomy" id="1428"/>
    <lineage>
        <taxon>Bacteria</taxon>
        <taxon>Bacillati</taxon>
        <taxon>Bacillota</taxon>
        <taxon>Bacilli</taxon>
        <taxon>Bacillales</taxon>
        <taxon>Bacillaceae</taxon>
        <taxon>Bacillus</taxon>
        <taxon>Bacillus cereus group</taxon>
    </lineage>
</organism>
<dbReference type="RefSeq" id="WP_065481608.1">
    <property type="nucleotide sequence ID" value="NZ_CP015350.1"/>
</dbReference>
<name>A0A9W3S738_BACTU</name>
<dbReference type="InterPro" id="IPR010982">
    <property type="entry name" value="Lambda_DNA-bd_dom_sf"/>
</dbReference>
<evidence type="ECO:0000259" key="2">
    <source>
        <dbReference type="PROSITE" id="PS50943"/>
    </source>
</evidence>
<evidence type="ECO:0000313" key="4">
    <source>
        <dbReference type="Proteomes" id="UP000092743"/>
    </source>
</evidence>
<dbReference type="Gene3D" id="1.10.260.40">
    <property type="entry name" value="lambda repressor-like DNA-binding domains"/>
    <property type="match status" value="1"/>
</dbReference>
<dbReference type="GO" id="GO:0003677">
    <property type="term" value="F:DNA binding"/>
    <property type="evidence" value="ECO:0007669"/>
    <property type="project" value="UniProtKB-KW"/>
</dbReference>
<reference evidence="3 4" key="1">
    <citation type="submission" date="2016-04" db="EMBL/GenBank/DDBJ databases">
        <title>High quality genome of the nematocidal Bacillus thuringiensis MYBT18246.</title>
        <authorList>
            <person name="Hollensteiner J."/>
            <person name="Poehlein A."/>
            <person name="Sproeer C."/>
            <person name="Bunk B."/>
            <person name="Rosenstiel P."/>
            <person name="Schulenburg H."/>
            <person name="Liesegang H."/>
        </authorList>
    </citation>
    <scope>NUCLEOTIDE SEQUENCE [LARGE SCALE GENOMIC DNA]</scope>
    <source>
        <strain evidence="3 4">MYBT18246</strain>
    </source>
</reference>
<evidence type="ECO:0000256" key="1">
    <source>
        <dbReference type="ARBA" id="ARBA00023125"/>
    </source>
</evidence>
<dbReference type="SMART" id="SM00530">
    <property type="entry name" value="HTH_XRE"/>
    <property type="match status" value="1"/>
</dbReference>
<keyword evidence="1" id="KW-0238">DNA-binding</keyword>
<dbReference type="CDD" id="cd00093">
    <property type="entry name" value="HTH_XRE"/>
    <property type="match status" value="1"/>
</dbReference>
<dbReference type="EMBL" id="CP015350">
    <property type="protein sequence ID" value="ANS45817.1"/>
    <property type="molecule type" value="Genomic_DNA"/>
</dbReference>
<dbReference type="PANTHER" id="PTHR46558:SF11">
    <property type="entry name" value="HTH-TYPE TRANSCRIPTIONAL REGULATOR XRE"/>
    <property type="match status" value="1"/>
</dbReference>
<dbReference type="SUPFAM" id="SSF47413">
    <property type="entry name" value="lambda repressor-like DNA-binding domains"/>
    <property type="match status" value="1"/>
</dbReference>
<protein>
    <recommendedName>
        <fullName evidence="2">HTH cro/C1-type domain-containing protein</fullName>
    </recommendedName>
</protein>
<dbReference type="PANTHER" id="PTHR46558">
    <property type="entry name" value="TRACRIPTIONAL REGULATORY PROTEIN-RELATED-RELATED"/>
    <property type="match status" value="1"/>
</dbReference>
<dbReference type="InterPro" id="IPR001387">
    <property type="entry name" value="Cro/C1-type_HTH"/>
</dbReference>
<dbReference type="PROSITE" id="PS50943">
    <property type="entry name" value="HTH_CROC1"/>
    <property type="match status" value="1"/>
</dbReference>
<proteinExistence type="predicted"/>